<evidence type="ECO:0000313" key="5">
    <source>
        <dbReference type="Proteomes" id="UP000007875"/>
    </source>
</evidence>
<dbReference type="SUPFAM" id="SSF50729">
    <property type="entry name" value="PH domain-like"/>
    <property type="match status" value="1"/>
</dbReference>
<organism evidence="4 5">
    <name type="scientific">Ciona savignyi</name>
    <name type="common">Pacific transparent sea squirt</name>
    <dbReference type="NCBI Taxonomy" id="51511"/>
    <lineage>
        <taxon>Eukaryota</taxon>
        <taxon>Metazoa</taxon>
        <taxon>Chordata</taxon>
        <taxon>Tunicata</taxon>
        <taxon>Ascidiacea</taxon>
        <taxon>Phlebobranchia</taxon>
        <taxon>Cionidae</taxon>
        <taxon>Ciona</taxon>
    </lineage>
</organism>
<sequence length="379" mass="43001">MFKDGAWQKHWFVLGDKVLRYYQNSTAEDRASVDGMIDLSSNADVEVIEVQRNYGFKIKLSNEELQLAAMTAGIRKNWIDAINKCSTPAGNDQDRTTQPLKVENNDPIKKSGGVDDLSATERSQRRRARIRDRRREGRSRTFDFAEFRPIVAQAIGTDPTTRPSEDAITQDKIIMDVKARSRTLNHDKLLNETNKKTSEPLLKKAETKPVVKRNPSEIWHNIESEWDKIETVQVEILNGEPNIPPSPMTQTATMVKALQSEVDSLKKQMERVSIERSSSMEDTLSEGGRSSVVAESNDEESLKLRLKVGQQAALIDRLKQDLQTSQESLRKQSGEMRECGMELDISLSESHLVESQLINAQNEIQLLKIGKEEQTKEHK</sequence>
<feature type="region of interest" description="Disordered" evidence="2">
    <location>
        <begin position="274"/>
        <end position="296"/>
    </location>
</feature>
<keyword evidence="1" id="KW-0175">Coiled coil</keyword>
<keyword evidence="5" id="KW-1185">Reference proteome</keyword>
<evidence type="ECO:0000256" key="2">
    <source>
        <dbReference type="SAM" id="MobiDB-lite"/>
    </source>
</evidence>
<dbReference type="PROSITE" id="PS50003">
    <property type="entry name" value="PH_DOMAIN"/>
    <property type="match status" value="1"/>
</dbReference>
<dbReference type="HOGENOM" id="CLU_730636_0_0_1"/>
<dbReference type="InterPro" id="IPR001849">
    <property type="entry name" value="PH_domain"/>
</dbReference>
<reference evidence="4" key="2">
    <citation type="submission" date="2025-08" db="UniProtKB">
        <authorList>
            <consortium name="Ensembl"/>
        </authorList>
    </citation>
    <scope>IDENTIFICATION</scope>
</reference>
<accession>H2YF77</accession>
<proteinExistence type="predicted"/>
<dbReference type="AlphaFoldDB" id="H2YF77"/>
<feature type="compositionally biased region" description="Basic and acidic residues" evidence="2">
    <location>
        <begin position="103"/>
        <end position="113"/>
    </location>
</feature>
<evidence type="ECO:0000259" key="3">
    <source>
        <dbReference type="PROSITE" id="PS50003"/>
    </source>
</evidence>
<feature type="domain" description="PH" evidence="3">
    <location>
        <begin position="1"/>
        <end position="87"/>
    </location>
</feature>
<reference evidence="5" key="1">
    <citation type="submission" date="2003-08" db="EMBL/GenBank/DDBJ databases">
        <authorList>
            <person name="Birren B."/>
            <person name="Nusbaum C."/>
            <person name="Abebe A."/>
            <person name="Abouelleil A."/>
            <person name="Adekoya E."/>
            <person name="Ait-zahra M."/>
            <person name="Allen N."/>
            <person name="Allen T."/>
            <person name="An P."/>
            <person name="Anderson M."/>
            <person name="Anderson S."/>
            <person name="Arachchi H."/>
            <person name="Armbruster J."/>
            <person name="Bachantsang P."/>
            <person name="Baldwin J."/>
            <person name="Barry A."/>
            <person name="Bayul T."/>
            <person name="Blitshsteyn B."/>
            <person name="Bloom T."/>
            <person name="Blye J."/>
            <person name="Boguslavskiy L."/>
            <person name="Borowsky M."/>
            <person name="Boukhgalter B."/>
            <person name="Brunache A."/>
            <person name="Butler J."/>
            <person name="Calixte N."/>
            <person name="Calvo S."/>
            <person name="Camarata J."/>
            <person name="Campo K."/>
            <person name="Chang J."/>
            <person name="Cheshatsang Y."/>
            <person name="Citroen M."/>
            <person name="Collymore A."/>
            <person name="Considine T."/>
            <person name="Cook A."/>
            <person name="Cooke P."/>
            <person name="Corum B."/>
            <person name="Cuomo C."/>
            <person name="David R."/>
            <person name="Dawoe T."/>
            <person name="Degray S."/>
            <person name="Dodge S."/>
            <person name="Dooley K."/>
            <person name="Dorje P."/>
            <person name="Dorjee K."/>
            <person name="Dorris L."/>
            <person name="Duffey N."/>
            <person name="Dupes A."/>
            <person name="Elkins T."/>
            <person name="Engels R."/>
            <person name="Erickson J."/>
            <person name="Farina A."/>
            <person name="Faro S."/>
            <person name="Ferreira P."/>
            <person name="Fischer H."/>
            <person name="Fitzgerald M."/>
            <person name="Foley K."/>
            <person name="Gage D."/>
            <person name="Galagan J."/>
            <person name="Gearin G."/>
            <person name="Gnerre S."/>
            <person name="Gnirke A."/>
            <person name="Goyette A."/>
            <person name="Graham J."/>
            <person name="Grandbois E."/>
            <person name="Gyaltsen K."/>
            <person name="Hafez N."/>
            <person name="Hagopian D."/>
            <person name="Hagos B."/>
            <person name="Hall J."/>
            <person name="Hatcher B."/>
            <person name="Heller A."/>
            <person name="Higgins H."/>
            <person name="Honan T."/>
            <person name="Horn A."/>
            <person name="Houde N."/>
            <person name="Hughes L."/>
            <person name="Hulme W."/>
            <person name="Husby E."/>
            <person name="Iliev I."/>
            <person name="Jaffe D."/>
            <person name="Jones C."/>
            <person name="Kamal M."/>
            <person name="Kamat A."/>
            <person name="Kamvysselis M."/>
            <person name="Karlsson E."/>
            <person name="Kells C."/>
            <person name="Kieu A."/>
            <person name="Kisner P."/>
            <person name="Kodira C."/>
            <person name="Kulbokas E."/>
            <person name="Labutti K."/>
            <person name="Lama D."/>
            <person name="Landers T."/>
            <person name="Leger J."/>
            <person name="Levine S."/>
            <person name="Lewis D."/>
            <person name="Lewis T."/>
            <person name="Lindblad-toh K."/>
            <person name="Liu X."/>
            <person name="Lokyitsang T."/>
            <person name="Lokyitsang Y."/>
            <person name="Lucien O."/>
            <person name="Lui A."/>
            <person name="Ma L.J."/>
            <person name="Mabbitt R."/>
            <person name="Macdonald J."/>
            <person name="Maclean C."/>
            <person name="Major J."/>
            <person name="Manning J."/>
            <person name="Marabella R."/>
            <person name="Maru K."/>
            <person name="Matthews C."/>
            <person name="Mauceli E."/>
            <person name="Mccarthy M."/>
            <person name="Mcdonough S."/>
            <person name="Mcghee T."/>
            <person name="Meldrim J."/>
            <person name="Meneus L."/>
            <person name="Mesirov J."/>
            <person name="Mihalev A."/>
            <person name="Mihova T."/>
            <person name="Mikkelsen T."/>
            <person name="Mlenga V."/>
            <person name="Moru K."/>
            <person name="Mozes J."/>
            <person name="Mulrain L."/>
            <person name="Munson G."/>
            <person name="Naylor J."/>
            <person name="Newes C."/>
            <person name="Nguyen C."/>
            <person name="Nguyen N."/>
            <person name="Nguyen T."/>
            <person name="Nicol R."/>
            <person name="Nielsen C."/>
            <person name="Nizzari M."/>
            <person name="Norbu C."/>
            <person name="Norbu N."/>
            <person name="O'donnell P."/>
            <person name="Okoawo O."/>
            <person name="O'leary S."/>
            <person name="Omotosho B."/>
            <person name="O'neill K."/>
            <person name="Osman S."/>
            <person name="Parker S."/>
            <person name="Perrin D."/>
            <person name="Phunkhang P."/>
            <person name="Piqani B."/>
            <person name="Purcell S."/>
            <person name="Rachupka T."/>
            <person name="Ramasamy U."/>
            <person name="Rameau R."/>
            <person name="Ray V."/>
            <person name="Raymond C."/>
            <person name="Retta R."/>
            <person name="Richardson S."/>
            <person name="Rise C."/>
            <person name="Rodriguez J."/>
            <person name="Rogers J."/>
            <person name="Rogov P."/>
            <person name="Rutman M."/>
            <person name="Schupbach R."/>
            <person name="Seaman C."/>
            <person name="Settipalli S."/>
            <person name="Sharpe T."/>
            <person name="Sheridan J."/>
            <person name="Sherpa N."/>
            <person name="Shi J."/>
            <person name="Smirnov S."/>
            <person name="Smith C."/>
            <person name="Sougnez C."/>
            <person name="Spencer B."/>
            <person name="Stalker J."/>
            <person name="Stange-thomann N."/>
            <person name="Stavropoulos S."/>
            <person name="Stetson K."/>
            <person name="Stone C."/>
            <person name="Stone S."/>
            <person name="Stubbs M."/>
            <person name="Talamas J."/>
            <person name="Tchuinga P."/>
            <person name="Tenzing P."/>
            <person name="Tesfaye S."/>
            <person name="Theodore J."/>
            <person name="Thoulutsang Y."/>
            <person name="Topham K."/>
            <person name="Towey S."/>
            <person name="Tsamla T."/>
            <person name="Tsomo N."/>
            <person name="Vallee D."/>
            <person name="Vassiliev H."/>
            <person name="Venkataraman V."/>
            <person name="Vinson J."/>
            <person name="Vo A."/>
            <person name="Wade C."/>
            <person name="Wang S."/>
            <person name="Wangchuk T."/>
            <person name="Wangdi T."/>
            <person name="Whittaker C."/>
            <person name="Wilkinson J."/>
            <person name="Wu Y."/>
            <person name="Wyman D."/>
            <person name="Yadav S."/>
            <person name="Yang S."/>
            <person name="Yang X."/>
            <person name="Yeager S."/>
            <person name="Yee E."/>
            <person name="Young G."/>
            <person name="Zainoun J."/>
            <person name="Zembeck L."/>
            <person name="Zimmer A."/>
            <person name="Zody M."/>
            <person name="Lander E."/>
        </authorList>
    </citation>
    <scope>NUCLEOTIDE SEQUENCE [LARGE SCALE GENOMIC DNA]</scope>
</reference>
<protein>
    <recommendedName>
        <fullName evidence="3">PH domain-containing protein</fullName>
    </recommendedName>
</protein>
<dbReference type="Pfam" id="PF00169">
    <property type="entry name" value="PH"/>
    <property type="match status" value="1"/>
</dbReference>
<dbReference type="Gene3D" id="2.30.29.30">
    <property type="entry name" value="Pleckstrin-homology domain (PH domain)/Phosphotyrosine-binding domain (PTB)"/>
    <property type="match status" value="1"/>
</dbReference>
<dbReference type="Ensembl" id="ENSCSAVT00000004034.1">
    <property type="protein sequence ID" value="ENSCSAVP00000003975.1"/>
    <property type="gene ID" value="ENSCSAVG00000002358.1"/>
</dbReference>
<dbReference type="GO" id="GO:0015629">
    <property type="term" value="C:actin cytoskeleton"/>
    <property type="evidence" value="ECO:0007669"/>
    <property type="project" value="TreeGrafter"/>
</dbReference>
<dbReference type="GeneTree" id="ENSGT00940000168923"/>
<feature type="coiled-coil region" evidence="1">
    <location>
        <begin position="315"/>
        <end position="377"/>
    </location>
</feature>
<dbReference type="Proteomes" id="UP000007875">
    <property type="component" value="Unassembled WGS sequence"/>
</dbReference>
<dbReference type="PANTHER" id="PTHR17271">
    <property type="entry name" value="PLECKSTRIN HOMOLOGY PH DOMAIN-CONTAINING PROTEIN"/>
    <property type="match status" value="1"/>
</dbReference>
<dbReference type="InterPro" id="IPR011993">
    <property type="entry name" value="PH-like_dom_sf"/>
</dbReference>
<evidence type="ECO:0000313" key="4">
    <source>
        <dbReference type="Ensembl" id="ENSCSAVP00000003975.1"/>
    </source>
</evidence>
<evidence type="ECO:0000256" key="1">
    <source>
        <dbReference type="SAM" id="Coils"/>
    </source>
</evidence>
<feature type="region of interest" description="Disordered" evidence="2">
    <location>
        <begin position="88"/>
        <end position="135"/>
    </location>
</feature>
<dbReference type="SMART" id="SM00233">
    <property type="entry name" value="PH"/>
    <property type="match status" value="1"/>
</dbReference>
<name>H2YF77_CIOSA</name>
<dbReference type="GO" id="GO:0051015">
    <property type="term" value="F:actin filament binding"/>
    <property type="evidence" value="ECO:0007669"/>
    <property type="project" value="TreeGrafter"/>
</dbReference>
<dbReference type="InterPro" id="IPR052223">
    <property type="entry name" value="Actin_Cytoskeleton_Reg"/>
</dbReference>
<dbReference type="PANTHER" id="PTHR17271:SF1">
    <property type="entry name" value="PROTEIN OUTSPREAD"/>
    <property type="match status" value="1"/>
</dbReference>
<reference evidence="4" key="3">
    <citation type="submission" date="2025-09" db="UniProtKB">
        <authorList>
            <consortium name="Ensembl"/>
        </authorList>
    </citation>
    <scope>IDENTIFICATION</scope>
</reference>